<feature type="compositionally biased region" description="Basic and acidic residues" evidence="1">
    <location>
        <begin position="37"/>
        <end position="49"/>
    </location>
</feature>
<proteinExistence type="predicted"/>
<feature type="region of interest" description="Disordered" evidence="1">
    <location>
        <begin position="1"/>
        <end position="65"/>
    </location>
</feature>
<dbReference type="AlphaFoldDB" id="A0A8D8NG62"/>
<evidence type="ECO:0000256" key="1">
    <source>
        <dbReference type="SAM" id="MobiDB-lite"/>
    </source>
</evidence>
<name>A0A8D8NG62_CULPI</name>
<reference evidence="2" key="1">
    <citation type="submission" date="2021-05" db="EMBL/GenBank/DDBJ databases">
        <authorList>
            <person name="Alioto T."/>
            <person name="Alioto T."/>
            <person name="Gomez Garrido J."/>
        </authorList>
    </citation>
    <scope>NUCLEOTIDE SEQUENCE</scope>
</reference>
<feature type="compositionally biased region" description="Basic residues" evidence="1">
    <location>
        <begin position="11"/>
        <end position="20"/>
    </location>
</feature>
<organism evidence="2">
    <name type="scientific">Culex pipiens</name>
    <name type="common">House mosquito</name>
    <dbReference type="NCBI Taxonomy" id="7175"/>
    <lineage>
        <taxon>Eukaryota</taxon>
        <taxon>Metazoa</taxon>
        <taxon>Ecdysozoa</taxon>
        <taxon>Arthropoda</taxon>
        <taxon>Hexapoda</taxon>
        <taxon>Insecta</taxon>
        <taxon>Pterygota</taxon>
        <taxon>Neoptera</taxon>
        <taxon>Endopterygota</taxon>
        <taxon>Diptera</taxon>
        <taxon>Nematocera</taxon>
        <taxon>Culicoidea</taxon>
        <taxon>Culicidae</taxon>
        <taxon>Culicinae</taxon>
        <taxon>Culicini</taxon>
        <taxon>Culex</taxon>
        <taxon>Culex</taxon>
    </lineage>
</organism>
<sequence length="137" mass="14985">MLHDYRSTAAPRRHHHHRWPHGAGRPAGNGSFNAVPDESHLNQENDLRHRGVPQPHEGNSLCEPVDRVRRSLQDVPRVPEQEDPGANTGARVVRGAAQGHPEVVPAGGVRWAGRCARQHYRRLQEQTGGAPGVLPGG</sequence>
<protein>
    <submittedName>
        <fullName evidence="2">(northern house mosquito) hypothetical protein</fullName>
    </submittedName>
</protein>
<dbReference type="EMBL" id="HBUE01271157">
    <property type="protein sequence ID" value="CAG6564009.1"/>
    <property type="molecule type" value="Transcribed_RNA"/>
</dbReference>
<dbReference type="EMBL" id="HBUE01165853">
    <property type="protein sequence ID" value="CAG6512548.1"/>
    <property type="molecule type" value="Transcribed_RNA"/>
</dbReference>
<accession>A0A8D8NG62</accession>
<evidence type="ECO:0000313" key="2">
    <source>
        <dbReference type="EMBL" id="CAG6564009.1"/>
    </source>
</evidence>